<evidence type="ECO:0000256" key="1">
    <source>
        <dbReference type="ARBA" id="ARBA00022980"/>
    </source>
</evidence>
<accession>A0A3R9Q829</accession>
<evidence type="ECO:0000313" key="5">
    <source>
        <dbReference type="EMBL" id="RSN67485.1"/>
    </source>
</evidence>
<evidence type="ECO:0000313" key="6">
    <source>
        <dbReference type="Proteomes" id="UP000278149"/>
    </source>
</evidence>
<proteinExistence type="inferred from homology"/>
<dbReference type="PROSITE" id="PS01104">
    <property type="entry name" value="RIBOSOMAL_L13E"/>
    <property type="match status" value="1"/>
</dbReference>
<keyword evidence="2 3" id="KW-0687">Ribonucleoprotein</keyword>
<protein>
    <recommendedName>
        <fullName evidence="3">Large ribosomal subunit protein eL13</fullName>
    </recommendedName>
</protein>
<dbReference type="GO" id="GO:0003735">
    <property type="term" value="F:structural constituent of ribosome"/>
    <property type="evidence" value="ECO:0007669"/>
    <property type="project" value="InterPro"/>
</dbReference>
<dbReference type="AlphaFoldDB" id="A0A3R9Q829"/>
<dbReference type="GO" id="GO:0006412">
    <property type="term" value="P:translation"/>
    <property type="evidence" value="ECO:0007669"/>
    <property type="project" value="UniProtKB-UniRule"/>
</dbReference>
<dbReference type="GO" id="GO:0005840">
    <property type="term" value="C:ribosome"/>
    <property type="evidence" value="ECO:0007669"/>
    <property type="project" value="UniProtKB-KW"/>
</dbReference>
<dbReference type="GO" id="GO:1990904">
    <property type="term" value="C:ribonucleoprotein complex"/>
    <property type="evidence" value="ECO:0007669"/>
    <property type="project" value="UniProtKB-KW"/>
</dbReference>
<dbReference type="Proteomes" id="UP000278149">
    <property type="component" value="Unassembled WGS sequence"/>
</dbReference>
<comment type="caution">
    <text evidence="5">The sequence shown here is derived from an EMBL/GenBank/DDBJ whole genome shotgun (WGS) entry which is preliminary data.</text>
</comment>
<dbReference type="InterPro" id="IPR001380">
    <property type="entry name" value="Ribosomal_eL13"/>
</dbReference>
<evidence type="ECO:0000256" key="2">
    <source>
        <dbReference type="ARBA" id="ARBA00023274"/>
    </source>
</evidence>
<evidence type="ECO:0000256" key="3">
    <source>
        <dbReference type="HAMAP-Rule" id="MF_00499"/>
    </source>
</evidence>
<sequence length="68" mass="7837">MRPLSPLVLTSTKRFKRKRVGRGFSLGELERAGISIEEARKLGIYIDKRRKSVHEWNVNALLRLKSSS</sequence>
<name>A0A3R9Q829_9CREN</name>
<dbReference type="EMBL" id="RCOR01000043">
    <property type="protein sequence ID" value="RSN67485.1"/>
    <property type="molecule type" value="Genomic_DNA"/>
</dbReference>
<gene>
    <name evidence="3" type="primary">rpl13e</name>
    <name evidence="5" type="ORF">D9Q81_08395</name>
</gene>
<dbReference type="HAMAP" id="MF_00499">
    <property type="entry name" value="Ribosomal_eL13"/>
    <property type="match status" value="1"/>
</dbReference>
<dbReference type="InterPro" id="IPR018256">
    <property type="entry name" value="Ribosomal_eL13_CS"/>
</dbReference>
<keyword evidence="1 3" id="KW-0689">Ribosomal protein</keyword>
<evidence type="ECO:0000256" key="4">
    <source>
        <dbReference type="RuleBase" id="RU000572"/>
    </source>
</evidence>
<organism evidence="5 6">
    <name type="scientific">Candidatus Korarchaeum cryptofilum</name>
    <dbReference type="NCBI Taxonomy" id="498846"/>
    <lineage>
        <taxon>Archaea</taxon>
        <taxon>Thermoproteota</taxon>
        <taxon>Candidatus Korarchaeia</taxon>
        <taxon>Candidatus Korarchaeales</taxon>
        <taxon>Candidatus Korarchaeaceae</taxon>
        <taxon>Candidatus Korarchaeum</taxon>
    </lineage>
</organism>
<dbReference type="GeneID" id="6094094"/>
<dbReference type="RefSeq" id="WP_012309460.1">
    <property type="nucleotide sequence ID" value="NZ_RCOR01000043.1"/>
</dbReference>
<reference evidence="5 6" key="1">
    <citation type="submission" date="2018-10" db="EMBL/GenBank/DDBJ databases">
        <title>Co-occurring genomic capacity for anaerobic methane metabolism and dissimilatory sulfite reduction discovered in the Korarchaeota.</title>
        <authorList>
            <person name="Mckay L.J."/>
            <person name="Dlakic M."/>
            <person name="Fields M.W."/>
            <person name="Delmont T.O."/>
            <person name="Eren A.M."/>
            <person name="Jay Z.J."/>
            <person name="Klingelsmith K.B."/>
            <person name="Rusch D.B."/>
            <person name="Inskeep W.P."/>
        </authorList>
    </citation>
    <scope>NUCLEOTIDE SEQUENCE [LARGE SCALE GENOMIC DNA]</scope>
    <source>
        <strain evidence="5 6">WS</strain>
    </source>
</reference>
<comment type="similarity">
    <text evidence="3 4">Belongs to the eukaryotic ribosomal protein eL13 family.</text>
</comment>
<dbReference type="Pfam" id="PF01294">
    <property type="entry name" value="Ribosomal_L13e"/>
    <property type="match status" value="1"/>
</dbReference>